<evidence type="ECO:0000256" key="1">
    <source>
        <dbReference type="ARBA" id="ARBA00022491"/>
    </source>
</evidence>
<keyword evidence="3" id="KW-0238">DNA-binding</keyword>
<protein>
    <submittedName>
        <fullName evidence="7">Transcriptional regulator MarR</fullName>
    </submittedName>
</protein>
<dbReference type="InterPro" id="IPR036163">
    <property type="entry name" value="HMA_dom_sf"/>
</dbReference>
<dbReference type="STRING" id="1120923.SAMN02746095_02565"/>
<evidence type="ECO:0000313" key="7">
    <source>
        <dbReference type="EMBL" id="GAN78600.1"/>
    </source>
</evidence>
<evidence type="ECO:0000259" key="6">
    <source>
        <dbReference type="PROSITE" id="PS50937"/>
    </source>
</evidence>
<dbReference type="RefSeq" id="WP_048877096.1">
    <property type="nucleotide sequence ID" value="NZ_BANC01000003.1"/>
</dbReference>
<dbReference type="PROSITE" id="PS50846">
    <property type="entry name" value="HMA_2"/>
    <property type="match status" value="1"/>
</dbReference>
<dbReference type="SUPFAM" id="SSF46955">
    <property type="entry name" value="Putative DNA-binding domain"/>
    <property type="match status" value="1"/>
</dbReference>
<dbReference type="PRINTS" id="PR00040">
    <property type="entry name" value="HTHMERR"/>
</dbReference>
<gene>
    <name evidence="7" type="ORF">Aam_003_012</name>
</gene>
<dbReference type="InterPro" id="IPR009061">
    <property type="entry name" value="DNA-bd_dom_put_sf"/>
</dbReference>
<comment type="caution">
    <text evidence="7">The sequence shown here is derived from an EMBL/GenBank/DDBJ whole genome shotgun (WGS) entry which is preliminary data.</text>
</comment>
<evidence type="ECO:0000259" key="5">
    <source>
        <dbReference type="PROSITE" id="PS50846"/>
    </source>
</evidence>
<dbReference type="AlphaFoldDB" id="A0A0D6PA08"/>
<evidence type="ECO:0000256" key="3">
    <source>
        <dbReference type="ARBA" id="ARBA00023125"/>
    </source>
</evidence>
<keyword evidence="4" id="KW-0804">Transcription</keyword>
<dbReference type="InterPro" id="IPR006121">
    <property type="entry name" value="HMA_dom"/>
</dbReference>
<organism evidence="7 8">
    <name type="scientific">Acidocella aminolytica 101 = DSM 11237</name>
    <dbReference type="NCBI Taxonomy" id="1120923"/>
    <lineage>
        <taxon>Bacteria</taxon>
        <taxon>Pseudomonadati</taxon>
        <taxon>Pseudomonadota</taxon>
        <taxon>Alphaproteobacteria</taxon>
        <taxon>Acetobacterales</taxon>
        <taxon>Acidocellaceae</taxon>
        <taxon>Acidocella</taxon>
    </lineage>
</organism>
<keyword evidence="2" id="KW-0805">Transcription regulation</keyword>
<dbReference type="Pfam" id="PF13411">
    <property type="entry name" value="MerR_1"/>
    <property type="match status" value="1"/>
</dbReference>
<keyword evidence="1" id="KW-0678">Repressor</keyword>
<dbReference type="Proteomes" id="UP000032668">
    <property type="component" value="Unassembled WGS sequence"/>
</dbReference>
<sequence>MRIRTIAAAARAAEVNVETIRFYERRGLIAHPARPGHGPRHYPEETIARLRFIREAQSLGFTLAEIAELLDLRADPSADCADVRSRAVARREDVRIKIARLERIGAALDALIATCPSRGSLGACTILDAIEHPIAREAAPSPADPTEQRQPEGVSTMKTTTFAIDGMHCEGCAETVRGLLEHEAGVKAVQVGHAPGSARVLFDPAIIDENRLTATIERPGYRVTAVK</sequence>
<dbReference type="InterPro" id="IPR000551">
    <property type="entry name" value="MerR-type_HTH_dom"/>
</dbReference>
<feature type="domain" description="HMA" evidence="5">
    <location>
        <begin position="158"/>
        <end position="224"/>
    </location>
</feature>
<proteinExistence type="predicted"/>
<dbReference type="PROSITE" id="PS00552">
    <property type="entry name" value="HTH_MERR_1"/>
    <property type="match status" value="1"/>
</dbReference>
<name>A0A0D6PA08_9PROT</name>
<dbReference type="InterPro" id="IPR047057">
    <property type="entry name" value="MerR_fam"/>
</dbReference>
<dbReference type="GO" id="GO:0003677">
    <property type="term" value="F:DNA binding"/>
    <property type="evidence" value="ECO:0007669"/>
    <property type="project" value="UniProtKB-KW"/>
</dbReference>
<dbReference type="PANTHER" id="PTHR30204:SF69">
    <property type="entry name" value="MERR-FAMILY TRANSCRIPTIONAL REGULATOR"/>
    <property type="match status" value="1"/>
</dbReference>
<reference evidence="7 8" key="1">
    <citation type="submission" date="2012-11" db="EMBL/GenBank/DDBJ databases">
        <title>Whole genome sequence of Acidocella aminolytica 101 = DSM 11237.</title>
        <authorList>
            <person name="Azuma Y."/>
            <person name="Higashiura N."/>
            <person name="Hirakawa H."/>
            <person name="Matsushita K."/>
        </authorList>
    </citation>
    <scope>NUCLEOTIDE SEQUENCE [LARGE SCALE GENOMIC DNA]</scope>
    <source>
        <strain evidence="8">101 / DSM 11237</strain>
    </source>
</reference>
<dbReference type="CDD" id="cd00371">
    <property type="entry name" value="HMA"/>
    <property type="match status" value="1"/>
</dbReference>
<dbReference type="PANTHER" id="PTHR30204">
    <property type="entry name" value="REDOX-CYCLING DRUG-SENSING TRANSCRIPTIONAL ACTIVATOR SOXR"/>
    <property type="match status" value="1"/>
</dbReference>
<evidence type="ECO:0000313" key="8">
    <source>
        <dbReference type="Proteomes" id="UP000032668"/>
    </source>
</evidence>
<dbReference type="OrthoDB" id="9802944at2"/>
<dbReference type="EMBL" id="BANC01000003">
    <property type="protein sequence ID" value="GAN78600.1"/>
    <property type="molecule type" value="Genomic_DNA"/>
</dbReference>
<dbReference type="Gene3D" id="3.30.70.100">
    <property type="match status" value="1"/>
</dbReference>
<evidence type="ECO:0000256" key="4">
    <source>
        <dbReference type="ARBA" id="ARBA00023163"/>
    </source>
</evidence>
<evidence type="ECO:0000256" key="2">
    <source>
        <dbReference type="ARBA" id="ARBA00023015"/>
    </source>
</evidence>
<dbReference type="GO" id="GO:0046872">
    <property type="term" value="F:metal ion binding"/>
    <property type="evidence" value="ECO:0007669"/>
    <property type="project" value="InterPro"/>
</dbReference>
<keyword evidence="8" id="KW-1185">Reference proteome</keyword>
<dbReference type="SUPFAM" id="SSF55008">
    <property type="entry name" value="HMA, heavy metal-associated domain"/>
    <property type="match status" value="1"/>
</dbReference>
<dbReference type="SMART" id="SM00422">
    <property type="entry name" value="HTH_MERR"/>
    <property type="match status" value="1"/>
</dbReference>
<dbReference type="Pfam" id="PF00403">
    <property type="entry name" value="HMA"/>
    <property type="match status" value="1"/>
</dbReference>
<accession>A0A0D6PA08</accession>
<feature type="domain" description="HTH merR-type" evidence="6">
    <location>
        <begin position="1"/>
        <end position="72"/>
    </location>
</feature>
<dbReference type="GO" id="GO:0003700">
    <property type="term" value="F:DNA-binding transcription factor activity"/>
    <property type="evidence" value="ECO:0007669"/>
    <property type="project" value="InterPro"/>
</dbReference>
<dbReference type="Gene3D" id="1.10.1660.10">
    <property type="match status" value="1"/>
</dbReference>
<dbReference type="PROSITE" id="PS50937">
    <property type="entry name" value="HTH_MERR_2"/>
    <property type="match status" value="1"/>
</dbReference>